<organism evidence="3">
    <name type="scientific">Micromonas pusilla (strain CCMP1545)</name>
    <name type="common">Picoplanktonic green alga</name>
    <dbReference type="NCBI Taxonomy" id="564608"/>
    <lineage>
        <taxon>Eukaryota</taxon>
        <taxon>Viridiplantae</taxon>
        <taxon>Chlorophyta</taxon>
        <taxon>Mamiellophyceae</taxon>
        <taxon>Mamiellales</taxon>
        <taxon>Mamiellaceae</taxon>
        <taxon>Micromonas</taxon>
    </lineage>
</organism>
<gene>
    <name evidence="2" type="ORF">MICPUCDRAFT_46904</name>
</gene>
<protein>
    <submittedName>
        <fullName evidence="2">Predicted protein</fullName>
    </submittedName>
</protein>
<feature type="region of interest" description="Disordered" evidence="1">
    <location>
        <begin position="886"/>
        <end position="912"/>
    </location>
</feature>
<dbReference type="OrthoDB" id="10597154at2759"/>
<dbReference type="Proteomes" id="UP000001876">
    <property type="component" value="Unassembled WGS sequence"/>
</dbReference>
<dbReference type="KEGG" id="mpp:MICPUCDRAFT_46904"/>
<feature type="compositionally biased region" description="Basic and acidic residues" evidence="1">
    <location>
        <begin position="737"/>
        <end position="756"/>
    </location>
</feature>
<accession>C1MND1</accession>
<dbReference type="RefSeq" id="XP_003057082.1">
    <property type="nucleotide sequence ID" value="XM_003057036.1"/>
</dbReference>
<dbReference type="EMBL" id="GG663737">
    <property type="protein sequence ID" value="EEH58727.1"/>
    <property type="molecule type" value="Genomic_DNA"/>
</dbReference>
<feature type="compositionally biased region" description="Low complexity" evidence="1">
    <location>
        <begin position="887"/>
        <end position="899"/>
    </location>
</feature>
<evidence type="ECO:0000313" key="3">
    <source>
        <dbReference type="Proteomes" id="UP000001876"/>
    </source>
</evidence>
<keyword evidence="3" id="KW-1185">Reference proteome</keyword>
<evidence type="ECO:0000256" key="1">
    <source>
        <dbReference type="SAM" id="MobiDB-lite"/>
    </source>
</evidence>
<reference evidence="2 3" key="1">
    <citation type="journal article" date="2009" name="Science">
        <title>Green evolution and dynamic adaptations revealed by genomes of the marine picoeukaryotes Micromonas.</title>
        <authorList>
            <person name="Worden A.Z."/>
            <person name="Lee J.H."/>
            <person name="Mock T."/>
            <person name="Rouze P."/>
            <person name="Simmons M.P."/>
            <person name="Aerts A.L."/>
            <person name="Allen A.E."/>
            <person name="Cuvelier M.L."/>
            <person name="Derelle E."/>
            <person name="Everett M.V."/>
            <person name="Foulon E."/>
            <person name="Grimwood J."/>
            <person name="Gundlach H."/>
            <person name="Henrissat B."/>
            <person name="Napoli C."/>
            <person name="McDonald S.M."/>
            <person name="Parker M.S."/>
            <person name="Rombauts S."/>
            <person name="Salamov A."/>
            <person name="Von Dassow P."/>
            <person name="Badger J.H."/>
            <person name="Coutinho P.M."/>
            <person name="Demir E."/>
            <person name="Dubchak I."/>
            <person name="Gentemann C."/>
            <person name="Eikrem W."/>
            <person name="Gready J.E."/>
            <person name="John U."/>
            <person name="Lanier W."/>
            <person name="Lindquist E.A."/>
            <person name="Lucas S."/>
            <person name="Mayer K.F."/>
            <person name="Moreau H."/>
            <person name="Not F."/>
            <person name="Otillar R."/>
            <person name="Panaud O."/>
            <person name="Pangilinan J."/>
            <person name="Paulsen I."/>
            <person name="Piegu B."/>
            <person name="Poliakov A."/>
            <person name="Robbens S."/>
            <person name="Schmutz J."/>
            <person name="Toulza E."/>
            <person name="Wyss T."/>
            <person name="Zelensky A."/>
            <person name="Zhou K."/>
            <person name="Armbrust E.V."/>
            <person name="Bhattacharya D."/>
            <person name="Goodenough U.W."/>
            <person name="Van de Peer Y."/>
            <person name="Grigoriev I.V."/>
        </authorList>
    </citation>
    <scope>NUCLEOTIDE SEQUENCE [LARGE SCALE GENOMIC DNA]</scope>
    <source>
        <strain evidence="2 3">CCMP1545</strain>
    </source>
</reference>
<feature type="region of interest" description="Disordered" evidence="1">
    <location>
        <begin position="700"/>
        <end position="756"/>
    </location>
</feature>
<feature type="region of interest" description="Disordered" evidence="1">
    <location>
        <begin position="157"/>
        <end position="176"/>
    </location>
</feature>
<sequence length="928" mass="94932">MGVDVAASPATIATTLEATAPNVEALALAAGLVPGDAATIARAEEISSADVAALFAAPPSDLSAEAKGPDPIVGTVAADLDGVDDGAPPGGGAAAAEVVAIAADDAPPAPTLAPAAPAAAAAAAGGIAAPSSAPAPIAGATPFSASSSSAPSAAAAALDAAADAPPAPIPDTWEPHPMDPLRFVKYEIRQLLLARGSLSIAQLPEEYLKCYRKPLTTALKVLDSQYTPESARSGKPGGRARKSTLGAFLREHLMDVIEVRQRPHGQHVIVAAGGPLSTGQHVDGFGGAMRAPGVGGFSSGGGGGGGGAGAYAASPNATQTTEASIRALILQHEEQQRRQQEAHLAQLRLIFENASGGNALGGGNASVAAAAAAVGGDAGATLLNDTGPLINFAPVRDALRSASLLPGMSNNVNVAAAMNVGGGGGGATSSATRARFDFDPPPNADANANGWHSSVSPVPAANLLAMNHPTARANTIAAAAIGALRGAALLNPTVNDIPAENRIYVTWRVPSSEPALRVEDLWTYFSRFGRIAFCNPRPLRQSHATNVLRRNSSLSGAGYAFLGFSPPNGAEAVSRVLASPTHALRAAELRVKPWRDRELKPGEVASGAFGDGTFGAGGAHSGDFYFPHPDDSGTPVLATSSVAAPELPQPQSQPHGGDPHQGNPSQHSARVQRGGFDAAPLNAASSGSAAFNALAPAYTAAATHHHHQRQQQRQQQLQGHQRGHHQQRGLQHQQGHHGWDRRRGRDDARQRATSSHDEYGFVHAGSFDAAYDETALFGEGFFNDDAASASTRHRYHHHHHSPGGSSRFEDDALGFVSGELGGASPDAASSFGSGSSNLWASSAAFAVGGGSTASASATATATATASFTPIDRRSSLDSAYSVPMKPSSSWSDAGSSVWSQQQQPEHVDKVEDDVYGDWARESRLWGYK</sequence>
<dbReference type="AlphaFoldDB" id="C1MND1"/>
<feature type="compositionally biased region" description="Low complexity" evidence="1">
    <location>
        <begin position="711"/>
        <end position="720"/>
    </location>
</feature>
<evidence type="ECO:0000313" key="2">
    <source>
        <dbReference type="EMBL" id="EEH58727.1"/>
    </source>
</evidence>
<proteinExistence type="predicted"/>
<dbReference type="GeneID" id="9682999"/>
<feature type="region of interest" description="Disordered" evidence="1">
    <location>
        <begin position="646"/>
        <end position="671"/>
    </location>
</feature>
<name>C1MND1_MICPC</name>